<dbReference type="STRING" id="317010.RU96_GL002433"/>
<feature type="signal peptide" evidence="2">
    <location>
        <begin position="1"/>
        <end position="19"/>
    </location>
</feature>
<comment type="caution">
    <text evidence="3">The sequence shown here is derived from an EMBL/GenBank/DDBJ whole genome shotgun (WGS) entry which is preliminary data.</text>
</comment>
<feature type="compositionally biased region" description="Basic and acidic residues" evidence="1">
    <location>
        <begin position="82"/>
        <end position="97"/>
    </location>
</feature>
<evidence type="ECO:0008006" key="5">
    <source>
        <dbReference type="Google" id="ProtNLM"/>
    </source>
</evidence>
<evidence type="ECO:0000313" key="4">
    <source>
        <dbReference type="Proteomes" id="UP000182835"/>
    </source>
</evidence>
<feature type="compositionally biased region" description="Basic and acidic residues" evidence="1">
    <location>
        <begin position="35"/>
        <end position="54"/>
    </location>
</feature>
<reference evidence="3 4" key="1">
    <citation type="submission" date="2014-12" db="EMBL/GenBank/DDBJ databases">
        <title>Draft genome sequences of 29 type strains of Enterococci.</title>
        <authorList>
            <person name="Zhong Z."/>
            <person name="Sun Z."/>
            <person name="Liu W."/>
            <person name="Zhang W."/>
            <person name="Zhang H."/>
        </authorList>
    </citation>
    <scope>NUCLEOTIDE SEQUENCE [LARGE SCALE GENOMIC DNA]</scope>
    <source>
        <strain evidence="3 4">DSM 21207</strain>
    </source>
</reference>
<evidence type="ECO:0000313" key="3">
    <source>
        <dbReference type="EMBL" id="OJG15382.1"/>
    </source>
</evidence>
<keyword evidence="2" id="KW-0732">Signal</keyword>
<protein>
    <recommendedName>
        <fullName evidence="5">WxL domain-containing protein</fullName>
    </recommendedName>
</protein>
<dbReference type="Proteomes" id="UP000182835">
    <property type="component" value="Unassembled WGS sequence"/>
</dbReference>
<feature type="compositionally biased region" description="Polar residues" evidence="1">
    <location>
        <begin position="56"/>
        <end position="70"/>
    </location>
</feature>
<feature type="chain" id="PRO_5039463994" description="WxL domain-containing protein" evidence="2">
    <location>
        <begin position="20"/>
        <end position="746"/>
    </location>
</feature>
<gene>
    <name evidence="3" type="ORF">RU96_GL002433</name>
</gene>
<evidence type="ECO:0000256" key="1">
    <source>
        <dbReference type="SAM" id="MobiDB-lite"/>
    </source>
</evidence>
<feature type="region of interest" description="Disordered" evidence="1">
    <location>
        <begin position="24"/>
        <end position="117"/>
    </location>
</feature>
<dbReference type="RefSeq" id="WP_071864764.1">
    <property type="nucleotide sequence ID" value="NZ_JBHLVQ010000012.1"/>
</dbReference>
<dbReference type="AlphaFoldDB" id="A0A1L8R6L0"/>
<dbReference type="EMBL" id="JXKG01000008">
    <property type="protein sequence ID" value="OJG15382.1"/>
    <property type="molecule type" value="Genomic_DNA"/>
</dbReference>
<name>A0A1L8R6L0_9ENTE</name>
<sequence>MIGIKKLSALLLGTQLLFATGSSSFSATQNYDESSSEKTHETTTESTKKLELHDSISATLESQTSASSEEQVIAEEQVADSSTKESESKDPPTKESVSRAVGVQASGSGTSDSDPRIVENSAELRTAIETDQVAYIQLAESTDIFEFSGSSPRITSNVTIDGNGRTISYDGNAFVVRAGNVWIKFMNMTFGSPDYTIPADEWYGFCRGYGNSNVTVEVENVTYYSNKGAQPFHNHGTNSKIVFSGKNFFSSREGSQSQEFAECNHFLFKKNSHTIVEHATGQTNSIVTSGRDFSFELEAGAVVDYSTTSSRFVDNYSGNGTMKIGENASLKINGDGTFVNLSRPMNLQVDEGGELGLTFASKFNFSNASTFNFAKDSTLSMAVTNANQVFNNTIPAANFIIDNAYRLSFNVSGSTNSEPVNAGFTFSEFVDDITGYGITAGNTPIDKIINQGDTITSYRGDFTLSPSTDFDTEQKTTIRGARSIVLQRLPNPAVILDIKQVVKDTSAAFNLTDYLTNNNVITGVDYLLFSKQQDTESFNDTDKIAEQKIEAKAEEAEEVGTATVTELTEAEITSSVEFTNLAEQTEYWLYVQIKANYGSGDSEWYEISFTTKTDALNVTFPTEMFFNTEMSEADRRLLVTSQRYRVKNNSAYPIELKINSFSEDGESGVDLLENIDGDTKGHLYLQLAKDSEEPTTLKKDLANVDMGELDIDQQINLQFTGEYFGNAGKEINTKYNMILEFTRTGE</sequence>
<organism evidence="3 4">
    <name type="scientific">Enterococcus canintestini</name>
    <dbReference type="NCBI Taxonomy" id="317010"/>
    <lineage>
        <taxon>Bacteria</taxon>
        <taxon>Bacillati</taxon>
        <taxon>Bacillota</taxon>
        <taxon>Bacilli</taxon>
        <taxon>Lactobacillales</taxon>
        <taxon>Enterococcaceae</taxon>
        <taxon>Enterococcus</taxon>
    </lineage>
</organism>
<accession>A0A1L8R6L0</accession>
<evidence type="ECO:0000256" key="2">
    <source>
        <dbReference type="SAM" id="SignalP"/>
    </source>
</evidence>
<proteinExistence type="predicted"/>